<evidence type="ECO:0000256" key="3">
    <source>
        <dbReference type="ARBA" id="ARBA00049244"/>
    </source>
</evidence>
<dbReference type="InterPro" id="IPR050238">
    <property type="entry name" value="DNA_Rep/Repair_Clamp_Loader"/>
</dbReference>
<proteinExistence type="predicted"/>
<keyword evidence="2" id="KW-0239">DNA-directed DNA polymerase</keyword>
<name>A0ABY1WU30_9GAMM</name>
<dbReference type="Pfam" id="PF13177">
    <property type="entry name" value="DNA_pol3_delta2"/>
    <property type="match status" value="1"/>
</dbReference>
<dbReference type="EMBL" id="SHLY01000001">
    <property type="protein sequence ID" value="TAA48237.1"/>
    <property type="molecule type" value="Genomic_DNA"/>
</dbReference>
<sequence>MAQQVLSALQMPWLLSAYGTLAQSVAANRLPAAVLLTGVAGIGKRTLADDLASLLICVQPQTTELGYLRACGQCKSCQLKDAGNHPDYLFLTANDKGTITVDAIRELTRVTAQATHQSGRRVIVIVGAEAMNSNAANALLKTLEEPPAGTFIIMTTAVSSRLLPTIISRCQHYPLSASPEQATDWLQQHQLNVDFNVLTLLQNAPLALQNFIQSEEYSQLQAFSALYARWQQGEKGALNELKELIAQAPVERINWLINWVSAEAKQAPSPLALQLSQFYRNLLNSRVVLSQSGINQVLQVEKVISYGVLVNRE</sequence>
<evidence type="ECO:0000256" key="2">
    <source>
        <dbReference type="ARBA" id="ARBA00022932"/>
    </source>
</evidence>
<dbReference type="SUPFAM" id="SSF52540">
    <property type="entry name" value="P-loop containing nucleoside triphosphate hydrolases"/>
    <property type="match status" value="1"/>
</dbReference>
<keyword evidence="2" id="KW-0808">Transferase</keyword>
<evidence type="ECO:0000256" key="1">
    <source>
        <dbReference type="ARBA" id="ARBA00012417"/>
    </source>
</evidence>
<dbReference type="InterPro" id="IPR027417">
    <property type="entry name" value="P-loop_NTPase"/>
</dbReference>
<dbReference type="PANTHER" id="PTHR11669:SF8">
    <property type="entry name" value="DNA POLYMERASE III SUBUNIT DELTA"/>
    <property type="match status" value="1"/>
</dbReference>
<comment type="catalytic activity">
    <reaction evidence="3">
        <text>DNA(n) + a 2'-deoxyribonucleoside 5'-triphosphate = DNA(n+1) + diphosphate</text>
        <dbReference type="Rhea" id="RHEA:22508"/>
        <dbReference type="Rhea" id="RHEA-COMP:17339"/>
        <dbReference type="Rhea" id="RHEA-COMP:17340"/>
        <dbReference type="ChEBI" id="CHEBI:33019"/>
        <dbReference type="ChEBI" id="CHEBI:61560"/>
        <dbReference type="ChEBI" id="CHEBI:173112"/>
        <dbReference type="EC" id="2.7.7.7"/>
    </reaction>
</comment>
<evidence type="ECO:0000313" key="5">
    <source>
        <dbReference type="Proteomes" id="UP000292544"/>
    </source>
</evidence>
<dbReference type="Proteomes" id="UP000292544">
    <property type="component" value="Unassembled WGS sequence"/>
</dbReference>
<dbReference type="PANTHER" id="PTHR11669">
    <property type="entry name" value="REPLICATION FACTOR C / DNA POLYMERASE III GAMMA-TAU SUBUNIT"/>
    <property type="match status" value="1"/>
</dbReference>
<reference evidence="5" key="1">
    <citation type="submission" date="2019-02" db="EMBL/GenBank/DDBJ databases">
        <title>Draft genome sequence of Muricauda sp. 176CP4-71.</title>
        <authorList>
            <person name="Park J.-S."/>
        </authorList>
    </citation>
    <scope>NUCLEOTIDE SEQUENCE [LARGE SCALE GENOMIC DNA]</scope>
    <source>
        <strain evidence="5">176GS2-150</strain>
    </source>
</reference>
<dbReference type="RefSeq" id="WP_130565680.1">
    <property type="nucleotide sequence ID" value="NZ_SHLY01000001.1"/>
</dbReference>
<gene>
    <name evidence="4" type="ORF">EXY25_03110</name>
</gene>
<evidence type="ECO:0000313" key="4">
    <source>
        <dbReference type="EMBL" id="TAA48237.1"/>
    </source>
</evidence>
<keyword evidence="2" id="KW-0548">Nucleotidyltransferase</keyword>
<organism evidence="4 5">
    <name type="scientific">Corallincola spongiicola</name>
    <dbReference type="NCBI Taxonomy" id="2520508"/>
    <lineage>
        <taxon>Bacteria</taxon>
        <taxon>Pseudomonadati</taxon>
        <taxon>Pseudomonadota</taxon>
        <taxon>Gammaproteobacteria</taxon>
        <taxon>Alteromonadales</taxon>
        <taxon>Psychromonadaceae</taxon>
        <taxon>Corallincola</taxon>
    </lineage>
</organism>
<protein>
    <recommendedName>
        <fullName evidence="1">DNA-directed DNA polymerase</fullName>
        <ecNumber evidence="1">2.7.7.7</ecNumber>
    </recommendedName>
</protein>
<accession>A0ABY1WU30</accession>
<dbReference type="EC" id="2.7.7.7" evidence="1"/>
<keyword evidence="5" id="KW-1185">Reference proteome</keyword>
<comment type="caution">
    <text evidence="4">The sequence shown here is derived from an EMBL/GenBank/DDBJ whole genome shotgun (WGS) entry which is preliminary data.</text>
</comment>
<dbReference type="Gene3D" id="3.40.50.300">
    <property type="entry name" value="P-loop containing nucleotide triphosphate hydrolases"/>
    <property type="match status" value="1"/>
</dbReference>